<gene>
    <name evidence="6" type="ORF">NCTC11807_00030</name>
</gene>
<sequence>MSEQINTPKLRFPEFNYIWTITSLGNLGIFKKSYSLSRAYEDEGTYHHIHYGDIHSKFPSILNVTNLIPSISEYKDYEEVNKGDLIFEDASEDYKDLGKSILINFDQAKIISGLHTHLFRPNSSIDPKFLLYNTKTNNYLKFIRKQGTGISVLGISKTNLSKYKLYIPSITEQNKISNFFSKLDRQIELEEKKLELLEQQKKGYMQKIFFKS</sequence>
<dbReference type="InterPro" id="IPR000055">
    <property type="entry name" value="Restrct_endonuc_typeI_TRD"/>
</dbReference>
<keyword evidence="4" id="KW-0175">Coiled coil</keyword>
<evidence type="ECO:0000259" key="5">
    <source>
        <dbReference type="Pfam" id="PF01420"/>
    </source>
</evidence>
<dbReference type="AlphaFoldDB" id="A0A380GYK5"/>
<keyword evidence="2" id="KW-0680">Restriction system</keyword>
<dbReference type="InterPro" id="IPR044946">
    <property type="entry name" value="Restrct_endonuc_typeI_TRD_sf"/>
</dbReference>
<keyword evidence="3" id="KW-0238">DNA-binding</keyword>
<name>A0A380GYK5_9STAP</name>
<evidence type="ECO:0000256" key="1">
    <source>
        <dbReference type="ARBA" id="ARBA00010923"/>
    </source>
</evidence>
<proteinExistence type="inferred from homology"/>
<feature type="coiled-coil region" evidence="4">
    <location>
        <begin position="180"/>
        <end position="207"/>
    </location>
</feature>
<protein>
    <submittedName>
        <fullName evidence="6">Type I restriction-modification system, specificity subunit S</fullName>
    </submittedName>
</protein>
<comment type="similarity">
    <text evidence="1">Belongs to the type-I restriction system S methylase family.</text>
</comment>
<dbReference type="Pfam" id="PF01420">
    <property type="entry name" value="Methylase_S"/>
    <property type="match status" value="1"/>
</dbReference>
<dbReference type="Proteomes" id="UP000255425">
    <property type="component" value="Unassembled WGS sequence"/>
</dbReference>
<reference evidence="6 7" key="1">
    <citation type="submission" date="2018-06" db="EMBL/GenBank/DDBJ databases">
        <authorList>
            <consortium name="Pathogen Informatics"/>
            <person name="Doyle S."/>
        </authorList>
    </citation>
    <scope>NUCLEOTIDE SEQUENCE [LARGE SCALE GENOMIC DNA]</scope>
    <source>
        <strain evidence="6 7">NCTC11807</strain>
    </source>
</reference>
<dbReference type="SUPFAM" id="SSF116734">
    <property type="entry name" value="DNA methylase specificity domain"/>
    <property type="match status" value="1"/>
</dbReference>
<dbReference type="InterPro" id="IPR052021">
    <property type="entry name" value="Type-I_RS_S_subunit"/>
</dbReference>
<evidence type="ECO:0000313" key="6">
    <source>
        <dbReference type="EMBL" id="SUM66846.1"/>
    </source>
</evidence>
<evidence type="ECO:0000256" key="3">
    <source>
        <dbReference type="ARBA" id="ARBA00023125"/>
    </source>
</evidence>
<dbReference type="GO" id="GO:0009307">
    <property type="term" value="P:DNA restriction-modification system"/>
    <property type="evidence" value="ECO:0007669"/>
    <property type="project" value="UniProtKB-KW"/>
</dbReference>
<dbReference type="PANTHER" id="PTHR30408:SF12">
    <property type="entry name" value="TYPE I RESTRICTION ENZYME MJAVIII SPECIFICITY SUBUNIT"/>
    <property type="match status" value="1"/>
</dbReference>
<dbReference type="EMBL" id="UHDZ01000001">
    <property type="protein sequence ID" value="SUM66846.1"/>
    <property type="molecule type" value="Genomic_DNA"/>
</dbReference>
<dbReference type="RefSeq" id="WP_115312451.1">
    <property type="nucleotide sequence ID" value="NZ_CP066042.1"/>
</dbReference>
<evidence type="ECO:0000256" key="4">
    <source>
        <dbReference type="SAM" id="Coils"/>
    </source>
</evidence>
<evidence type="ECO:0000313" key="7">
    <source>
        <dbReference type="Proteomes" id="UP000255425"/>
    </source>
</evidence>
<keyword evidence="7" id="KW-1185">Reference proteome</keyword>
<dbReference type="GeneID" id="63935377"/>
<dbReference type="Gene3D" id="3.90.220.20">
    <property type="entry name" value="DNA methylase specificity domains"/>
    <property type="match status" value="1"/>
</dbReference>
<organism evidence="6 7">
    <name type="scientific">Staphylococcus saccharolyticus</name>
    <dbReference type="NCBI Taxonomy" id="33028"/>
    <lineage>
        <taxon>Bacteria</taxon>
        <taxon>Bacillati</taxon>
        <taxon>Bacillota</taxon>
        <taxon>Bacilli</taxon>
        <taxon>Bacillales</taxon>
        <taxon>Staphylococcaceae</taxon>
        <taxon>Staphylococcus</taxon>
    </lineage>
</organism>
<feature type="domain" description="Type I restriction modification DNA specificity" evidence="5">
    <location>
        <begin position="19"/>
        <end position="199"/>
    </location>
</feature>
<dbReference type="PANTHER" id="PTHR30408">
    <property type="entry name" value="TYPE-1 RESTRICTION ENZYME ECOKI SPECIFICITY PROTEIN"/>
    <property type="match status" value="1"/>
</dbReference>
<evidence type="ECO:0000256" key="2">
    <source>
        <dbReference type="ARBA" id="ARBA00022747"/>
    </source>
</evidence>
<accession>A0A380GYK5</accession>
<dbReference type="GO" id="GO:0003677">
    <property type="term" value="F:DNA binding"/>
    <property type="evidence" value="ECO:0007669"/>
    <property type="project" value="UniProtKB-KW"/>
</dbReference>